<sequence>MEERSRRREVECANMTVTKHSSTNETSNNSYNDKLIHTNQCTSREEQTKVSSDGETERNILCHVDDPESSPHSQVENLCLLDNIGEIERDGVCVEPFKPSEDKENINISTHTKTEHRGHDHDVGCQQTNALASSSGSQGESSEISAHHVDDEEIFRRAREEGRVNVVFPGHITQDGCCILVCELLKCVLYQRQQMPMTYDQMVFLQKQQHNTTQTEDTVNRRSAKTSGGLDWRRCQRTLQELDEVLAHLEALFSLSHVPCVLFLLGGSTILPTELYEVNMEALAVEAGENRLRTSSCLRQLFRTLFVADLLSDAKSVRLMTTTVMALGHRDCGVTGFKPKVEFKFPTKVKRQVISIASDLSLAGKLQKSKRDLEDYIWFQAPVTVKGFCK</sequence>
<evidence type="ECO:0000313" key="3">
    <source>
        <dbReference type="Proteomes" id="UP001364617"/>
    </source>
</evidence>
<accession>A0AAN9CV09</accession>
<dbReference type="Pfam" id="PF06581">
    <property type="entry name" value="p31comet"/>
    <property type="match status" value="1"/>
</dbReference>
<dbReference type="PANTHER" id="PTHR15681:SF1">
    <property type="entry name" value="MAD2L1-BINDING PROTEIN"/>
    <property type="match status" value="1"/>
</dbReference>
<dbReference type="InterPro" id="IPR053729">
    <property type="entry name" value="MAD2L1BP_domain_sf"/>
</dbReference>
<evidence type="ECO:0008006" key="4">
    <source>
        <dbReference type="Google" id="ProtNLM"/>
    </source>
</evidence>
<keyword evidence="3" id="KW-1185">Reference proteome</keyword>
<dbReference type="GO" id="GO:0005634">
    <property type="term" value="C:nucleus"/>
    <property type="evidence" value="ECO:0007669"/>
    <property type="project" value="InterPro"/>
</dbReference>
<reference evidence="2 3" key="1">
    <citation type="submission" date="2024-02" db="EMBL/GenBank/DDBJ databases">
        <title>Chromosome-level genome assembly of the Eurasian Minnow (Phoxinus phoxinus).</title>
        <authorList>
            <person name="Oriowo T.O."/>
            <person name="Martin S."/>
            <person name="Stange M."/>
            <person name="Chrysostomakis Y."/>
            <person name="Brown T."/>
            <person name="Winkler S."/>
            <person name="Kukowka S."/>
            <person name="Myers E.W."/>
            <person name="Bohne A."/>
        </authorList>
    </citation>
    <scope>NUCLEOTIDE SEQUENCE [LARGE SCALE GENOMIC DNA]</scope>
    <source>
        <strain evidence="2">ZFMK-TIS-60720</strain>
        <tissue evidence="2">Whole Organism</tissue>
    </source>
</reference>
<dbReference type="Gene3D" id="3.30.900.20">
    <property type="match status" value="1"/>
</dbReference>
<gene>
    <name evidence="2" type="ORF">R3I93_012624</name>
</gene>
<dbReference type="Proteomes" id="UP001364617">
    <property type="component" value="Unassembled WGS sequence"/>
</dbReference>
<dbReference type="InterPro" id="IPR009511">
    <property type="entry name" value="MAD1/Cdc20-bound-Mad2-bd"/>
</dbReference>
<evidence type="ECO:0000256" key="1">
    <source>
        <dbReference type="SAM" id="MobiDB-lite"/>
    </source>
</evidence>
<organism evidence="2 3">
    <name type="scientific">Phoxinus phoxinus</name>
    <name type="common">Eurasian minnow</name>
    <dbReference type="NCBI Taxonomy" id="58324"/>
    <lineage>
        <taxon>Eukaryota</taxon>
        <taxon>Metazoa</taxon>
        <taxon>Chordata</taxon>
        <taxon>Craniata</taxon>
        <taxon>Vertebrata</taxon>
        <taxon>Euteleostomi</taxon>
        <taxon>Actinopterygii</taxon>
        <taxon>Neopterygii</taxon>
        <taxon>Teleostei</taxon>
        <taxon>Ostariophysi</taxon>
        <taxon>Cypriniformes</taxon>
        <taxon>Leuciscidae</taxon>
        <taxon>Phoxininae</taxon>
        <taxon>Phoxinus</taxon>
    </lineage>
</organism>
<dbReference type="EMBL" id="JAYKXH010000013">
    <property type="protein sequence ID" value="KAK7148359.1"/>
    <property type="molecule type" value="Genomic_DNA"/>
</dbReference>
<feature type="compositionally biased region" description="Low complexity" evidence="1">
    <location>
        <begin position="133"/>
        <end position="144"/>
    </location>
</feature>
<dbReference type="AlphaFoldDB" id="A0AAN9CV09"/>
<name>A0AAN9CV09_9TELE</name>
<dbReference type="GO" id="GO:0007096">
    <property type="term" value="P:regulation of exit from mitosis"/>
    <property type="evidence" value="ECO:0007669"/>
    <property type="project" value="InterPro"/>
</dbReference>
<comment type="caution">
    <text evidence="2">The sequence shown here is derived from an EMBL/GenBank/DDBJ whole genome shotgun (WGS) entry which is preliminary data.</text>
</comment>
<feature type="region of interest" description="Disordered" evidence="1">
    <location>
        <begin position="130"/>
        <end position="149"/>
    </location>
</feature>
<protein>
    <recommendedName>
        <fullName evidence="4">MAD2L1-binding protein</fullName>
    </recommendedName>
</protein>
<dbReference type="PANTHER" id="PTHR15681">
    <property type="entry name" value="MAD2L1-BINDING PROTEIN"/>
    <property type="match status" value="1"/>
</dbReference>
<evidence type="ECO:0000313" key="2">
    <source>
        <dbReference type="EMBL" id="KAK7148359.1"/>
    </source>
</evidence>
<proteinExistence type="predicted"/>